<feature type="region of interest" description="Disordered" evidence="2">
    <location>
        <begin position="165"/>
        <end position="187"/>
    </location>
</feature>
<feature type="compositionally biased region" description="Basic and acidic residues" evidence="2">
    <location>
        <begin position="1"/>
        <end position="15"/>
    </location>
</feature>
<dbReference type="Ensembl" id="ENSSSCT00055020657.1">
    <property type="protein sequence ID" value="ENSSSCP00055016333.1"/>
    <property type="gene ID" value="ENSSSCG00055010558.1"/>
</dbReference>
<feature type="compositionally biased region" description="Basic and acidic residues" evidence="2">
    <location>
        <begin position="217"/>
        <end position="243"/>
    </location>
</feature>
<organism evidence="3 4">
    <name type="scientific">Sus scrofa</name>
    <name type="common">Pig</name>
    <dbReference type="NCBI Taxonomy" id="9823"/>
    <lineage>
        <taxon>Eukaryota</taxon>
        <taxon>Metazoa</taxon>
        <taxon>Chordata</taxon>
        <taxon>Craniata</taxon>
        <taxon>Vertebrata</taxon>
        <taxon>Euteleostomi</taxon>
        <taxon>Mammalia</taxon>
        <taxon>Eutheria</taxon>
        <taxon>Laurasiatheria</taxon>
        <taxon>Artiodactyla</taxon>
        <taxon>Suina</taxon>
        <taxon>Suidae</taxon>
        <taxon>Sus</taxon>
    </lineage>
</organism>
<reference evidence="3 4" key="1">
    <citation type="submission" date="2017-08" db="EMBL/GenBank/DDBJ databases">
        <title>USMARCv1.0.</title>
        <authorList>
            <person name="Hannum G.I."/>
            <person name="Koren S."/>
            <person name="Schroeder S.G."/>
            <person name="Chin S.C."/>
            <person name="Nonneman D.J."/>
            <person name="Becker S.A."/>
            <person name="Rosen B.D."/>
            <person name="Bickhart D.M."/>
            <person name="Putnam N.H."/>
            <person name="Green R.E."/>
            <person name="Tuggle C.K."/>
            <person name="Liu H."/>
            <person name="Rohrer G.A."/>
            <person name="Warr A."/>
            <person name="Hall R."/>
            <person name="Kim K."/>
            <person name="Hume D.A."/>
            <person name="Talbot R."/>
            <person name="Chow W."/>
            <person name="Howe K."/>
            <person name="Schwartz A.S."/>
            <person name="Watson M."/>
            <person name="Archibald A.L."/>
            <person name="Phillippy A.M."/>
            <person name="Smith T.P.L."/>
        </authorList>
    </citation>
    <scope>NUCLEOTIDE SEQUENCE [LARGE SCALE GENOMIC DNA]</scope>
</reference>
<dbReference type="PANTHER" id="PTHR21859:SF56">
    <property type="entry name" value="SPATA31 DOMAIN-CONTAINING PROTEIN"/>
    <property type="match status" value="1"/>
</dbReference>
<reference evidence="3" key="2">
    <citation type="submission" date="2025-05" db="UniProtKB">
        <authorList>
            <consortium name="Ensembl"/>
        </authorList>
    </citation>
    <scope>IDENTIFICATION</scope>
</reference>
<feature type="region of interest" description="Disordered" evidence="2">
    <location>
        <begin position="208"/>
        <end position="262"/>
    </location>
</feature>
<evidence type="ECO:0000313" key="3">
    <source>
        <dbReference type="Ensembl" id="ENSSSCP00070000173.1"/>
    </source>
</evidence>
<feature type="compositionally biased region" description="Low complexity" evidence="2">
    <location>
        <begin position="67"/>
        <end position="82"/>
    </location>
</feature>
<feature type="region of interest" description="Disordered" evidence="2">
    <location>
        <begin position="1"/>
        <end position="41"/>
    </location>
</feature>
<dbReference type="Ensembl" id="ENSSSCT00045028141.1">
    <property type="protein sequence ID" value="ENSSSCP00045019451.1"/>
    <property type="gene ID" value="ENSSSCG00045016561.1"/>
</dbReference>
<dbReference type="Ensembl" id="ENSSSCT00035021438.1">
    <property type="protein sequence ID" value="ENSSSCP00035007781.1"/>
    <property type="gene ID" value="ENSSSCG00035016733.1"/>
</dbReference>
<dbReference type="Ensembl" id="ENSSSCT00065038891.1">
    <property type="protein sequence ID" value="ENSSSCP00065016443.1"/>
    <property type="gene ID" value="ENSSSCG00065028830.1"/>
</dbReference>
<dbReference type="Proteomes" id="UP000694724">
    <property type="component" value="Unplaced"/>
</dbReference>
<protein>
    <submittedName>
        <fullName evidence="3">Uncharacterized protein</fullName>
    </submittedName>
</protein>
<dbReference type="PANTHER" id="PTHR21859">
    <property type="entry name" value="ACROSOME-SPECIFIC PROTEIN"/>
    <property type="match status" value="1"/>
</dbReference>
<proteinExistence type="inferred from homology"/>
<feature type="compositionally biased region" description="Polar residues" evidence="2">
    <location>
        <begin position="56"/>
        <end position="66"/>
    </location>
</feature>
<feature type="compositionally biased region" description="Basic and acidic residues" evidence="2">
    <location>
        <begin position="277"/>
        <end position="290"/>
    </location>
</feature>
<feature type="region of interest" description="Disordered" evidence="2">
    <location>
        <begin position="56"/>
        <end position="83"/>
    </location>
</feature>
<sequence length="481" mass="53967">MAGNEPREEAGRRPSLDSCSSVTVVDLDAQPPSLGESDPAWRRALKSSVTVNSHIFNVNRKSSRSPGSNKSASSRAKSGASSPGDQYIDTWFRKLEFQGFPNSQKQAPDVLLQDCETGVLFEDCTTHMLLKDYHPDMYQAEDILTSQESVSCSPSLSSGDTSISQLLYDRGSSGGSSQGQQEPLRWKAQYKSPSKKFVITTERENYKRPKLGQYRKGLAERRAHQARETSHPSQKKESVESLKSRSLQLMLKKGQPPSESHFRKRMKRILQWIFPSKDKEPQAPPPKDKPAVAAAQSQGRVKSRLFMDSGAAEAQALMTAVGRILEEKVALHHGPHASRLNLYQGELQAPLGPHYCYHRYLSYEEQRRVMRDTPCDHQVTPKGHSCPNKSEWTHHRDSKWAFSHREPGPPGTPYWHGPRVTSVPGRPLHCPRHCLLGKYTASLQSEQACQSFPGRTTLHQGKMHTVQRKTYFSHVSTSSVC</sequence>
<dbReference type="Proteomes" id="UP000694728">
    <property type="component" value="Unplaced"/>
</dbReference>
<accession>A0A4X1SDX1</accession>
<dbReference type="Proteomes" id="UP000694720">
    <property type="component" value="Unplaced"/>
</dbReference>
<comment type="similarity">
    <text evidence="1">Belongs to the SPATA31 family.</text>
</comment>
<name>A0A4X1SDX1_PIG</name>
<evidence type="ECO:0000256" key="2">
    <source>
        <dbReference type="SAM" id="MobiDB-lite"/>
    </source>
</evidence>
<evidence type="ECO:0000313" key="4">
    <source>
        <dbReference type="Proteomes" id="UP000314985"/>
    </source>
</evidence>
<evidence type="ECO:0000256" key="1">
    <source>
        <dbReference type="ARBA" id="ARBA00035009"/>
    </source>
</evidence>
<dbReference type="AlphaFoldDB" id="A0A4X1SDX1"/>
<dbReference type="Proteomes" id="UP000314985">
    <property type="component" value="Chromosome 14"/>
</dbReference>
<dbReference type="Proteomes" id="UP000694725">
    <property type="component" value="Unplaced"/>
</dbReference>
<feature type="region of interest" description="Disordered" evidence="2">
    <location>
        <begin position="277"/>
        <end position="297"/>
    </location>
</feature>
<dbReference type="Ensembl" id="ENSSSCT00070000212.1">
    <property type="protein sequence ID" value="ENSSSCP00070000173.1"/>
    <property type="gene ID" value="ENSSSCG00070000137.1"/>
</dbReference>